<reference evidence="2" key="1">
    <citation type="submission" date="2022-11" db="UniProtKB">
        <authorList>
            <consortium name="WormBaseParasite"/>
        </authorList>
    </citation>
    <scope>IDENTIFICATION</scope>
</reference>
<protein>
    <submittedName>
        <fullName evidence="2">Uncharacterized protein</fullName>
    </submittedName>
</protein>
<organism evidence="1 2">
    <name type="scientific">Panagrolaimus sp. JU765</name>
    <dbReference type="NCBI Taxonomy" id="591449"/>
    <lineage>
        <taxon>Eukaryota</taxon>
        <taxon>Metazoa</taxon>
        <taxon>Ecdysozoa</taxon>
        <taxon>Nematoda</taxon>
        <taxon>Chromadorea</taxon>
        <taxon>Rhabditida</taxon>
        <taxon>Tylenchina</taxon>
        <taxon>Panagrolaimomorpha</taxon>
        <taxon>Panagrolaimoidea</taxon>
        <taxon>Panagrolaimidae</taxon>
        <taxon>Panagrolaimus</taxon>
    </lineage>
</organism>
<name>A0AC34R494_9BILA</name>
<accession>A0AC34R494</accession>
<evidence type="ECO:0000313" key="2">
    <source>
        <dbReference type="WBParaSite" id="JU765_v2.g3241.t1"/>
    </source>
</evidence>
<dbReference type="Proteomes" id="UP000887576">
    <property type="component" value="Unplaced"/>
</dbReference>
<sequence>MAFMYPHHLSYHPFHEDFFDEHEMLETEKPAPNAAKSQKKKKNLDNERKASWVPHDHDADSTAMTMKLNLPNQAADSNEEDTSNSIADPLAQPQFDFTDEEQDNSGGDGEEMEIESQPEDDDDV</sequence>
<dbReference type="WBParaSite" id="JU765_v2.g3241.t1">
    <property type="protein sequence ID" value="JU765_v2.g3241.t1"/>
    <property type="gene ID" value="JU765_v2.g3241"/>
</dbReference>
<evidence type="ECO:0000313" key="1">
    <source>
        <dbReference type="Proteomes" id="UP000887576"/>
    </source>
</evidence>
<proteinExistence type="predicted"/>